<dbReference type="GO" id="GO:0046354">
    <property type="term" value="P:mannan biosynthetic process"/>
    <property type="evidence" value="ECO:0007669"/>
    <property type="project" value="TreeGrafter"/>
</dbReference>
<dbReference type="EMBL" id="CP049007">
    <property type="protein sequence ID" value="QID85945.1"/>
    <property type="molecule type" value="Genomic_DNA"/>
</dbReference>
<dbReference type="Gene3D" id="3.90.550.10">
    <property type="entry name" value="Spore Coat Polysaccharide Biosynthesis Protein SpsA, Chain A"/>
    <property type="match status" value="1"/>
</dbReference>
<keyword evidence="6" id="KW-0325">Glycoprotein</keyword>
<dbReference type="AlphaFoldDB" id="A0A6C1E9Y6"/>
<keyword evidence="5" id="KW-0333">Golgi apparatus</keyword>
<dbReference type="Pfam" id="PF11051">
    <property type="entry name" value="Mannosyl_trans3"/>
    <property type="match status" value="1"/>
</dbReference>
<dbReference type="InterPro" id="IPR029044">
    <property type="entry name" value="Nucleotide-diphossugar_trans"/>
</dbReference>
<evidence type="ECO:0000313" key="8">
    <source>
        <dbReference type="Proteomes" id="UP000501346"/>
    </source>
</evidence>
<sequence>MLIRLKKRKILQLLFSAVVLVVFFCTVHKDASSSWLDASKSRLSNLTGSSNRNSFYTLLVDAIVKTKPLHAHPDLRELHAVEGCVFANNVAAHDTSHDDSLSYESLSKCYKLNRTVLANLADMHNEFTDILSGKLNYSTSQIEALFPESEGIVTIGGGKYSVLAYTMIKKLRQTGTTLPIEVIIPPQDEGDDDFCKNWLPNHNGKCLYFSDIVPSTSLRDLELTNFQLKAFGLIISNFKRIIFIDADNYPVTNLDLVLNTTSFQDTGLIMWPDLWRRVTPPAFYNIIGSTINTSKRVRFVSDDVSPVSRYDPFVSKSEEYTSEEMQDHFLRHVPLHDMDGTMPDLTSESGQMVINKVRHFHTLLLALYYNVYGPSWYYKMLSQGTAGEGDKETFIAAAHALNVPYYQIKTKFEFDGFFYKTNDYQGLALLQHNFEQDYKQYQKAQEKVKANIDQYSKLDLDYNLDDGFLKTLMLNDDGSDLDIMFIHASYYKADPWTLFRENRFISPDGKQVRGFWKPQRYAMDFELFLFDDMKESFCTPVKDKVIKFKYFEDKINTPKWDEMCKYLANHVDYLTSTHKEFMEKKD</sequence>
<dbReference type="PANTHER" id="PTHR31646:SF6">
    <property type="entry name" value="ALPHA-1,2-MANNOSYLTRANSFERASE MNN5"/>
    <property type="match status" value="1"/>
</dbReference>
<accession>A0A6C1E9Y6</accession>
<name>A0A6C1E9Y6_SACPS</name>
<comment type="subcellular location">
    <subcellularLocation>
        <location evidence="1">Golgi apparatus</location>
    </subcellularLocation>
</comment>
<comment type="pathway">
    <text evidence="2">Protein modification; protein glycosylation.</text>
</comment>
<dbReference type="OrthoDB" id="430354at2759"/>
<comment type="similarity">
    <text evidence="3">Belongs to the MNN1/MNT family.</text>
</comment>
<evidence type="ECO:0000256" key="6">
    <source>
        <dbReference type="ARBA" id="ARBA00023180"/>
    </source>
</evidence>
<protein>
    <submittedName>
        <fullName evidence="7">Alpha-1 2-mannosyltransferase</fullName>
    </submittedName>
</protein>
<reference evidence="7 8" key="1">
    <citation type="journal article" date="2019" name="BMC Genomics">
        <title>Chromosome level assembly and comparative genome analysis confirm lager-brewing yeasts originated from a single hybridization.</title>
        <authorList>
            <person name="Salazar A.N."/>
            <person name="Gorter de Vries A.R."/>
            <person name="van den Broek M."/>
            <person name="Brouwers N."/>
            <person name="de la Torre Cortes P."/>
            <person name="Kuijpers N.G.A."/>
            <person name="Daran J.G."/>
            <person name="Abeel T."/>
        </authorList>
    </citation>
    <scope>NUCLEOTIDE SEQUENCE [LARGE SCALE GENOMIC DNA]</scope>
    <source>
        <strain evidence="7 8">CBS 1483</strain>
    </source>
</reference>
<dbReference type="Proteomes" id="UP000501346">
    <property type="component" value="Chromosome SeX-ScX"/>
</dbReference>
<organism evidence="7 8">
    <name type="scientific">Saccharomyces pastorianus</name>
    <name type="common">Lager yeast</name>
    <name type="synonym">Saccharomyces cerevisiae x Saccharomyces eubayanus</name>
    <dbReference type="NCBI Taxonomy" id="27292"/>
    <lineage>
        <taxon>Eukaryota</taxon>
        <taxon>Fungi</taxon>
        <taxon>Dikarya</taxon>
        <taxon>Ascomycota</taxon>
        <taxon>Saccharomycotina</taxon>
        <taxon>Saccharomycetes</taxon>
        <taxon>Saccharomycetales</taxon>
        <taxon>Saccharomycetaceae</taxon>
        <taxon>Saccharomyces</taxon>
    </lineage>
</organism>
<dbReference type="SUPFAM" id="SSF53448">
    <property type="entry name" value="Nucleotide-diphospho-sugar transferases"/>
    <property type="match status" value="1"/>
</dbReference>
<evidence type="ECO:0000256" key="3">
    <source>
        <dbReference type="ARBA" id="ARBA00009105"/>
    </source>
</evidence>
<keyword evidence="4 7" id="KW-0808">Transferase</keyword>
<dbReference type="PANTHER" id="PTHR31646">
    <property type="entry name" value="ALPHA-1,2-MANNOSYLTRANSFERASE MNN2"/>
    <property type="match status" value="1"/>
</dbReference>
<dbReference type="FunFam" id="3.90.550.10:FF:000177">
    <property type="entry name" value="MNN5p Alpha-1,2-mannosyltransferase"/>
    <property type="match status" value="1"/>
</dbReference>
<gene>
    <name evidence="7" type="primary">MNN5_2</name>
    <name evidence="7" type="ORF">GRS66_008544</name>
</gene>
<keyword evidence="8" id="KW-1185">Reference proteome</keyword>
<dbReference type="InterPro" id="IPR022751">
    <property type="entry name" value="Alpha_mannosyltransferase"/>
</dbReference>
<keyword evidence="7" id="KW-0328">Glycosyltransferase</keyword>
<evidence type="ECO:0000313" key="7">
    <source>
        <dbReference type="EMBL" id="QID85945.1"/>
    </source>
</evidence>
<dbReference type="GO" id="GO:0000026">
    <property type="term" value="F:alpha-1,2-mannosyltransferase activity"/>
    <property type="evidence" value="ECO:0007669"/>
    <property type="project" value="TreeGrafter"/>
</dbReference>
<dbReference type="GO" id="GO:0005794">
    <property type="term" value="C:Golgi apparatus"/>
    <property type="evidence" value="ECO:0007669"/>
    <property type="project" value="UniProtKB-SubCell"/>
</dbReference>
<evidence type="ECO:0000256" key="4">
    <source>
        <dbReference type="ARBA" id="ARBA00022679"/>
    </source>
</evidence>
<evidence type="ECO:0000256" key="2">
    <source>
        <dbReference type="ARBA" id="ARBA00004922"/>
    </source>
</evidence>
<proteinExistence type="inferred from homology"/>
<evidence type="ECO:0000256" key="5">
    <source>
        <dbReference type="ARBA" id="ARBA00023034"/>
    </source>
</evidence>
<evidence type="ECO:0000256" key="1">
    <source>
        <dbReference type="ARBA" id="ARBA00004555"/>
    </source>
</evidence>